<protein>
    <submittedName>
        <fullName evidence="1">Uncharacterized protein</fullName>
    </submittedName>
</protein>
<dbReference type="EMBL" id="GECU01020257">
    <property type="protein sequence ID" value="JAS87449.1"/>
    <property type="molecule type" value="Transcribed_RNA"/>
</dbReference>
<organism evidence="1">
    <name type="scientific">Homalodisca liturata</name>
    <dbReference type="NCBI Taxonomy" id="320908"/>
    <lineage>
        <taxon>Eukaryota</taxon>
        <taxon>Metazoa</taxon>
        <taxon>Ecdysozoa</taxon>
        <taxon>Arthropoda</taxon>
        <taxon>Hexapoda</taxon>
        <taxon>Insecta</taxon>
        <taxon>Pterygota</taxon>
        <taxon>Neoptera</taxon>
        <taxon>Paraneoptera</taxon>
        <taxon>Hemiptera</taxon>
        <taxon>Auchenorrhyncha</taxon>
        <taxon>Membracoidea</taxon>
        <taxon>Cicadellidae</taxon>
        <taxon>Cicadellinae</taxon>
        <taxon>Proconiini</taxon>
        <taxon>Homalodisca</taxon>
    </lineage>
</organism>
<name>A0A1B6IKK5_9HEMI</name>
<accession>A0A1B6IKK5</accession>
<dbReference type="AlphaFoldDB" id="A0A1B6IKK5"/>
<sequence length="135" mass="15659">KTYDFQDFVRACTSACKGKIEVHEMQIGDFYMWQDLTSKSKLKTPGRVKLADVSHVKAERGKFVLKYKTSHQPNEPYKDMDFLQKNCMKKKGIKLPEPLTVPHGFEATKKHKLLMDLGGIMPSNRQVFWQNLPEK</sequence>
<proteinExistence type="predicted"/>
<gene>
    <name evidence="1" type="ORF">g.59079</name>
</gene>
<evidence type="ECO:0000313" key="1">
    <source>
        <dbReference type="EMBL" id="JAS87449.1"/>
    </source>
</evidence>
<feature type="non-terminal residue" evidence="1">
    <location>
        <position position="1"/>
    </location>
</feature>
<reference evidence="1" key="1">
    <citation type="submission" date="2015-11" db="EMBL/GenBank/DDBJ databases">
        <title>De novo transcriptome assembly of four potential Pierce s Disease insect vectors from Arizona vineyards.</title>
        <authorList>
            <person name="Tassone E.E."/>
        </authorList>
    </citation>
    <scope>NUCLEOTIDE SEQUENCE</scope>
</reference>